<evidence type="ECO:0000256" key="4">
    <source>
        <dbReference type="ARBA" id="ARBA00022989"/>
    </source>
</evidence>
<evidence type="ECO:0000256" key="7">
    <source>
        <dbReference type="SAM" id="MobiDB-lite"/>
    </source>
</evidence>
<organism evidence="9 10">
    <name type="scientific">Ceratocystis fimbriata CBS 114723</name>
    <dbReference type="NCBI Taxonomy" id="1035309"/>
    <lineage>
        <taxon>Eukaryota</taxon>
        <taxon>Fungi</taxon>
        <taxon>Dikarya</taxon>
        <taxon>Ascomycota</taxon>
        <taxon>Pezizomycotina</taxon>
        <taxon>Sordariomycetes</taxon>
        <taxon>Hypocreomycetidae</taxon>
        <taxon>Microascales</taxon>
        <taxon>Ceratocystidaceae</taxon>
        <taxon>Ceratocystis</taxon>
    </lineage>
</organism>
<feature type="coiled-coil region" evidence="6">
    <location>
        <begin position="953"/>
        <end position="984"/>
    </location>
</feature>
<keyword evidence="6" id="KW-0175">Coiled coil</keyword>
<gene>
    <name evidence="9" type="primary">YFL034W</name>
    <name evidence="9" type="ORF">CFIMG_000967RA</name>
</gene>
<feature type="transmembrane region" description="Helical" evidence="8">
    <location>
        <begin position="605"/>
        <end position="630"/>
    </location>
</feature>
<reference evidence="9 10" key="1">
    <citation type="journal article" date="2013" name="Fungal Biol.">
        <title>Analysis of microsatellite markers in the genome of the plant pathogen Ceratocystis fimbriata.</title>
        <authorList>
            <person name="Simpson M.C."/>
            <person name="Wilken P.M."/>
            <person name="Coetzee M.P."/>
            <person name="Wingfield M.J."/>
            <person name="Wingfield B.D."/>
        </authorList>
    </citation>
    <scope>NUCLEOTIDE SEQUENCE [LARGE SCALE GENOMIC DNA]</scope>
    <source>
        <strain evidence="9 10">CBS 114723</strain>
    </source>
</reference>
<proteinExistence type="inferred from homology"/>
<keyword evidence="3 8" id="KW-0812">Transmembrane</keyword>
<evidence type="ECO:0000256" key="2">
    <source>
        <dbReference type="ARBA" id="ARBA00009824"/>
    </source>
</evidence>
<feature type="compositionally biased region" description="Basic residues" evidence="7">
    <location>
        <begin position="33"/>
        <end position="42"/>
    </location>
</feature>
<evidence type="ECO:0000256" key="1">
    <source>
        <dbReference type="ARBA" id="ARBA00004141"/>
    </source>
</evidence>
<evidence type="ECO:0000256" key="8">
    <source>
        <dbReference type="SAM" id="Phobius"/>
    </source>
</evidence>
<comment type="caution">
    <text evidence="9">The sequence shown here is derived from an EMBL/GenBank/DDBJ whole genome shotgun (WGS) entry which is preliminary data.</text>
</comment>
<feature type="compositionally biased region" description="Polar residues" evidence="7">
    <location>
        <begin position="1049"/>
        <end position="1058"/>
    </location>
</feature>
<feature type="compositionally biased region" description="Polar residues" evidence="7">
    <location>
        <begin position="126"/>
        <end position="151"/>
    </location>
</feature>
<dbReference type="EMBL" id="APWK03000033">
    <property type="protein sequence ID" value="PHH54060.1"/>
    <property type="molecule type" value="Genomic_DNA"/>
</dbReference>
<dbReference type="PANTHER" id="PTHR17920:SF3">
    <property type="entry name" value="TRANSMEMBRANE AND COILED-COIL DOMAIN-CONTAINING PROTEIN 4"/>
    <property type="match status" value="1"/>
</dbReference>
<evidence type="ECO:0000313" key="9">
    <source>
        <dbReference type="EMBL" id="PHH54060.1"/>
    </source>
</evidence>
<evidence type="ECO:0000313" key="10">
    <source>
        <dbReference type="Proteomes" id="UP000222788"/>
    </source>
</evidence>
<keyword evidence="10" id="KW-1185">Reference proteome</keyword>
<comment type="similarity">
    <text evidence="2">Belongs to the TMCO4 family.</text>
</comment>
<keyword evidence="4 8" id="KW-1133">Transmembrane helix</keyword>
<feature type="compositionally biased region" description="Basic and acidic residues" evidence="7">
    <location>
        <begin position="176"/>
        <end position="200"/>
    </location>
</feature>
<feature type="region of interest" description="Disordered" evidence="7">
    <location>
        <begin position="1152"/>
        <end position="1209"/>
    </location>
</feature>
<reference evidence="9 10" key="2">
    <citation type="journal article" date="2013" name="IMA Fungus">
        <title>IMA Genome-F 1: Ceratocystis fimbriata: Draft nuclear genome sequence for the plant pathogen, Ceratocystis fimbriata.</title>
        <authorList>
            <person name="Wilken P.M."/>
            <person name="Steenkamp E.T."/>
            <person name="Wingfield M.J."/>
            <person name="de Beer Z.W."/>
            <person name="Wingfield B.D."/>
        </authorList>
    </citation>
    <scope>NUCLEOTIDE SEQUENCE [LARGE SCALE GENOMIC DNA]</scope>
    <source>
        <strain evidence="9 10">CBS 114723</strain>
    </source>
</reference>
<dbReference type="Pfam" id="PF05277">
    <property type="entry name" value="DUF726"/>
    <property type="match status" value="1"/>
</dbReference>
<protein>
    <submittedName>
        <fullName evidence="9">Putative membrane protein YFL034W</fullName>
    </submittedName>
</protein>
<feature type="region of interest" description="Disordered" evidence="7">
    <location>
        <begin position="1006"/>
        <end position="1120"/>
    </location>
</feature>
<feature type="compositionally biased region" description="Polar residues" evidence="7">
    <location>
        <begin position="216"/>
        <end position="253"/>
    </location>
</feature>
<dbReference type="GO" id="GO:0016020">
    <property type="term" value="C:membrane"/>
    <property type="evidence" value="ECO:0007669"/>
    <property type="project" value="UniProtKB-SubCell"/>
</dbReference>
<name>A0A2C5X9K4_9PEZI</name>
<keyword evidence="5 8" id="KW-0472">Membrane</keyword>
<comment type="subcellular location">
    <subcellularLocation>
        <location evidence="1">Membrane</location>
        <topology evidence="1">Multi-pass membrane protein</topology>
    </subcellularLocation>
</comment>
<feature type="compositionally biased region" description="Polar residues" evidence="7">
    <location>
        <begin position="1180"/>
        <end position="1209"/>
    </location>
</feature>
<feature type="compositionally biased region" description="Basic and acidic residues" evidence="7">
    <location>
        <begin position="498"/>
        <end position="507"/>
    </location>
</feature>
<feature type="region of interest" description="Disordered" evidence="7">
    <location>
        <begin position="30"/>
        <end position="266"/>
    </location>
</feature>
<dbReference type="OrthoDB" id="277931at2759"/>
<sequence>MAVAGPPDALADDMKPLTITADDELDEFGLPIRKIKKKKKRPAPPSPRPPAAQSAALAATAVVESPRPARTPHDIPASTDTQLNAKKETESAIEKSVAPNAVAKEAESRLSLGEQLDDAPSEPTADISSKTSPESPISTSLSTGPATTALNESPAKVHLPQLPVDDTLSKMTDPMSEPKDSKTPKSDAKCESDAESKPTSDTKISPESNEPAGHSRNLSTLSKHSHSSQTIGITSPSAGISQYSHQALLSTPKNEQKEAEDDSAWQDMPAYASYDMYDDDDRLVAREHDVTAEETYGYAGLGGAGKGYTRVDMDDDAESATSMDENTKYLFREVKSTAATAEDDDEQRDAVSQMQATKDLLTEGQRVAYVGMVRLEIFRMVTEAEARLRTCNSWRAKRAVNMAVEHNRMWAQKMMIRLYAHMEINPAEQIMIEQLAEHGVVPADLVPALMANSRVKNPMAEESFTSSAPSTPGSKNPRFSDVSAASDAEAPAGIPPPYEKHAGEEMPHVQTPSQLPTTQKIDIDLRWTVLCDLFLLLIADSVYDARSRALLERVGKHMEVSWLDICRFEKRVTDALEMQQAAEKENWNEDEHLEQRRKLAQKRRYLMMGLATVGGGLVIGLSAGLLAPVIGAGLAAGFTTIGVSGTSGFLAGTGGAAIITSSAAASGSVIGGRAAGRRTGAVKTFEYRPLHNNKRVNLVVTVSGWMTGKVDDVRLPFSTVDSVMGDIYSVLWEPEMLRSMGDTINILATEALTQGLQQVLGSTILISLMAALQLPVVLTKLAYLIDNPWAVSLDRATSAGLILADSLIDRSLGTRPVTLVGYSLGSRVIFSCLQELARKGAYGLVQNVYLYGSPIVVKKDEYLNVRSVVSGYFLNGYNRNDWILGYLFRLTSGGISRVAGLTEITDIPGIDNFDCTEYVSGHMQYRTAMPRLLRESGWVVESDEFNEIEDPDPENHQERQRELINEIEEARKELEREGKQEQAAKSGFSFWKRKKQLERAEWEVYEDKTKKSAGSGGSEAGMSGTPPDPNRNSGVLFDVEAIRAELAQDRNNASQSASGDVKIGDIRPPPASIRRESLGSGGLDVPAPGLHAAQTLSPSASATGFPSPIPSPSLSAPYENNPVYVSPSLKKDPYGFEPYHTDEIEMTFDTSFTESVPAPPPPEKDAGYEARPSPGLAVPSTATDSSRVTSGFASPVSTEIPNGTESGFTGSAVAVNTAAAAATTAPVPVIALADPWADYDDDDDADFGKEQEISLTFA</sequence>
<dbReference type="AlphaFoldDB" id="A0A2C5X9K4"/>
<accession>A0A2C5X9K4</accession>
<dbReference type="PANTHER" id="PTHR17920">
    <property type="entry name" value="TRANSMEMBRANE AND COILED-COIL DOMAIN-CONTAINING PROTEIN 4 TMCO4"/>
    <property type="match status" value="1"/>
</dbReference>
<dbReference type="InterPro" id="IPR007941">
    <property type="entry name" value="DUF726"/>
</dbReference>
<dbReference type="Proteomes" id="UP000222788">
    <property type="component" value="Unassembled WGS sequence"/>
</dbReference>
<dbReference type="SUPFAM" id="SSF53474">
    <property type="entry name" value="alpha/beta-Hydrolases"/>
    <property type="match status" value="1"/>
</dbReference>
<feature type="region of interest" description="Disordered" evidence="7">
    <location>
        <begin position="460"/>
        <end position="515"/>
    </location>
</feature>
<evidence type="ECO:0000256" key="5">
    <source>
        <dbReference type="ARBA" id="ARBA00023136"/>
    </source>
</evidence>
<evidence type="ECO:0000256" key="6">
    <source>
        <dbReference type="SAM" id="Coils"/>
    </source>
</evidence>
<feature type="compositionally biased region" description="Polar residues" evidence="7">
    <location>
        <begin position="463"/>
        <end position="474"/>
    </location>
</feature>
<feature type="compositionally biased region" description="Polar residues" evidence="7">
    <location>
        <begin position="1094"/>
        <end position="1104"/>
    </location>
</feature>
<evidence type="ECO:0000256" key="3">
    <source>
        <dbReference type="ARBA" id="ARBA00022692"/>
    </source>
</evidence>
<dbReference type="InterPro" id="IPR029058">
    <property type="entry name" value="AB_hydrolase_fold"/>
</dbReference>